<accession>A0ACC2XSH4</accession>
<protein>
    <submittedName>
        <fullName evidence="1">Uncharacterized protein</fullName>
    </submittedName>
</protein>
<reference evidence="1" key="1">
    <citation type="submission" date="2023-04" db="EMBL/GenBank/DDBJ databases">
        <title>Draft Genome sequencing of Naganishia species isolated from polar environments using Oxford Nanopore Technology.</title>
        <authorList>
            <person name="Leo P."/>
            <person name="Venkateswaran K."/>
        </authorList>
    </citation>
    <scope>NUCLEOTIDE SEQUENCE</scope>
    <source>
        <strain evidence="1">DBVPG 5303</strain>
    </source>
</reference>
<comment type="caution">
    <text evidence="1">The sequence shown here is derived from an EMBL/GenBank/DDBJ whole genome shotgun (WGS) entry which is preliminary data.</text>
</comment>
<evidence type="ECO:0000313" key="1">
    <source>
        <dbReference type="EMBL" id="KAJ9126922.1"/>
    </source>
</evidence>
<proteinExistence type="predicted"/>
<name>A0ACC2XSH4_9TREE</name>
<dbReference type="EMBL" id="JASBWV010000003">
    <property type="protein sequence ID" value="KAJ9126922.1"/>
    <property type="molecule type" value="Genomic_DNA"/>
</dbReference>
<organism evidence="1 2">
    <name type="scientific">Naganishia onofrii</name>
    <dbReference type="NCBI Taxonomy" id="1851511"/>
    <lineage>
        <taxon>Eukaryota</taxon>
        <taxon>Fungi</taxon>
        <taxon>Dikarya</taxon>
        <taxon>Basidiomycota</taxon>
        <taxon>Agaricomycotina</taxon>
        <taxon>Tremellomycetes</taxon>
        <taxon>Filobasidiales</taxon>
        <taxon>Filobasidiaceae</taxon>
        <taxon>Naganishia</taxon>
    </lineage>
</organism>
<gene>
    <name evidence="1" type="ORF">QFC24_001153</name>
</gene>
<evidence type="ECO:0000313" key="2">
    <source>
        <dbReference type="Proteomes" id="UP001234202"/>
    </source>
</evidence>
<sequence>MSAHLSRRLCLAVPVLQCVSRRAILVSGRRALSSNPRFQQLQVSSRPRENPSTTIQVPKSSKVWSSAEAAIKDIRSGSLVLSAGFGLCGVPQTLINAIRDNASIDDLTVVSNNAGDSGSGGLSPLVQSGQISTMILSYVGTNKKLQDAYLAGKISLELGPQGTIAERLRAGGAGVPAVYTPTGAGTFVETGGIPRRLSLKEEGKKQTVVLEGKPKEVREFDGKRYLLEPAIKGDVAIIRAWKVDKAGNCVFRYTTRSFASLMARAAKLTIVEAEHIVETGEIAPMDIDLPGIYVDRIVPATVNSQIEKTVLREETTSVNEDASAKDPARLRREKIARRAAKELKDGYYCNLGVGMPVLAASYLPPGTNVWLQSENGILGMGPYPAKEEVDADIINAGKETVTLLPGASVFDSVESFSMIRGGHVDVSILGAMEVSANGDLANFMIPGKLVKGMGGAMDLVSNPDETKVIVVTDHMDKNGKSKVLETCSLPVTGVKCVSRIITDLCVFDVDREKGGLTLVELAEGVTVDDVKANTKATFAVADQLGSWS</sequence>
<keyword evidence="2" id="KW-1185">Reference proteome</keyword>
<dbReference type="Proteomes" id="UP001234202">
    <property type="component" value="Unassembled WGS sequence"/>
</dbReference>